<sequence length="387" mass="43025">MTTVVFTVIFVAFRGMLRRPKPSDSEADLLREQEQFLTSGAASAAGVVRRPDKRRGEAGGEGGERNGEGEGRQRDVVTIEDLPDQLPSLTPAPAKKSRFKASRVTFEDEDPEERLDKHDTHISAVLSRIVERDTSSAAVSLPAFTGMAFPKVLHRSETSSQFIRLHDQVPLSSVGGRKSIFARQIAAQRLKEGKTPLHCAPEAAHTPETSMDTDQCEAADNRPRLVSGQGLEGSESSEETMRIHRENQAKIQGMSQSEILEEQKKLLCQLDPRLVEFVRSRKAQSVPSSASPSKHPQGECSKENFPLGNVSRESSGAAMLFEKPQEVEMEGGDEEEQEEKLPPPPAVREEDLPVKPQKEWVHMNKLEPEKLEWMRDLPAPRRKGTKK</sequence>
<accession>A0ACB7FG07</accession>
<feature type="non-terminal residue" evidence="1">
    <location>
        <position position="387"/>
    </location>
</feature>
<reference evidence="1" key="1">
    <citation type="submission" date="2020-04" db="EMBL/GenBank/DDBJ databases">
        <title>A chromosome-scale assembly and high-density genetic map of the yellow drum (Nibea albiflora) genome.</title>
        <authorList>
            <person name="Xu D."/>
            <person name="Zhang W."/>
            <person name="Chen R."/>
            <person name="Tan P."/>
            <person name="Wang L."/>
            <person name="Song H."/>
            <person name="Tian L."/>
            <person name="Zhu Q."/>
            <person name="Wang B."/>
        </authorList>
    </citation>
    <scope>NUCLEOTIDE SEQUENCE</scope>
    <source>
        <strain evidence="1">ZJHYS-2018</strain>
    </source>
</reference>
<gene>
    <name evidence="1" type="primary">RPAP1</name>
    <name evidence="1" type="ORF">GBF38_021675</name>
</gene>
<comment type="caution">
    <text evidence="1">The sequence shown here is derived from an EMBL/GenBank/DDBJ whole genome shotgun (WGS) entry which is preliminary data.</text>
</comment>
<dbReference type="Proteomes" id="UP000805704">
    <property type="component" value="Chromosome 11"/>
</dbReference>
<name>A0ACB7FG07_NIBAL</name>
<evidence type="ECO:0000313" key="2">
    <source>
        <dbReference type="Proteomes" id="UP000805704"/>
    </source>
</evidence>
<evidence type="ECO:0000313" key="1">
    <source>
        <dbReference type="EMBL" id="KAG8013352.1"/>
    </source>
</evidence>
<dbReference type="EMBL" id="CM024799">
    <property type="protein sequence ID" value="KAG8013352.1"/>
    <property type="molecule type" value="Genomic_DNA"/>
</dbReference>
<proteinExistence type="predicted"/>
<protein>
    <submittedName>
        <fullName evidence="1">RNA polymerase II-associated protein 1</fullName>
    </submittedName>
</protein>
<keyword evidence="2" id="KW-1185">Reference proteome</keyword>
<organism evidence="1 2">
    <name type="scientific">Nibea albiflora</name>
    <name type="common">Yellow drum</name>
    <name type="synonym">Corvina albiflora</name>
    <dbReference type="NCBI Taxonomy" id="240163"/>
    <lineage>
        <taxon>Eukaryota</taxon>
        <taxon>Metazoa</taxon>
        <taxon>Chordata</taxon>
        <taxon>Craniata</taxon>
        <taxon>Vertebrata</taxon>
        <taxon>Euteleostomi</taxon>
        <taxon>Actinopterygii</taxon>
        <taxon>Neopterygii</taxon>
        <taxon>Teleostei</taxon>
        <taxon>Neoteleostei</taxon>
        <taxon>Acanthomorphata</taxon>
        <taxon>Eupercaria</taxon>
        <taxon>Sciaenidae</taxon>
        <taxon>Nibea</taxon>
    </lineage>
</organism>